<dbReference type="PROSITE" id="PS00107">
    <property type="entry name" value="PROTEIN_KINASE_ATP"/>
    <property type="match status" value="1"/>
</dbReference>
<dbReference type="GO" id="GO:0004674">
    <property type="term" value="F:protein serine/threonine kinase activity"/>
    <property type="evidence" value="ECO:0007669"/>
    <property type="project" value="UniProtKB-KW"/>
</dbReference>
<evidence type="ECO:0000256" key="17">
    <source>
        <dbReference type="ARBA" id="ARBA00023180"/>
    </source>
</evidence>
<keyword evidence="12" id="KW-0418">Kinase</keyword>
<evidence type="ECO:0000313" key="24">
    <source>
        <dbReference type="Proteomes" id="UP000015105"/>
    </source>
</evidence>
<name>A0A453M3V6_AEGTS</name>
<keyword evidence="14 21" id="KW-1133">Transmembrane helix</keyword>
<dbReference type="PROSITE" id="PS00108">
    <property type="entry name" value="PROTEIN_KINASE_ST"/>
    <property type="match status" value="1"/>
</dbReference>
<keyword evidence="16" id="KW-0675">Receptor</keyword>
<evidence type="ECO:0000256" key="1">
    <source>
        <dbReference type="ARBA" id="ARBA00004251"/>
    </source>
</evidence>
<keyword evidence="11 20" id="KW-0547">Nucleotide-binding</keyword>
<reference evidence="24" key="2">
    <citation type="journal article" date="2017" name="Nat. Plants">
        <title>The Aegilops tauschii genome reveals multiple impacts of transposons.</title>
        <authorList>
            <person name="Zhao G."/>
            <person name="Zou C."/>
            <person name="Li K."/>
            <person name="Wang K."/>
            <person name="Li T."/>
            <person name="Gao L."/>
            <person name="Zhang X."/>
            <person name="Wang H."/>
            <person name="Yang Z."/>
            <person name="Liu X."/>
            <person name="Jiang W."/>
            <person name="Mao L."/>
            <person name="Kong X."/>
            <person name="Jiao Y."/>
            <person name="Jia J."/>
        </authorList>
    </citation>
    <scope>NUCLEOTIDE SEQUENCE [LARGE SCALE GENOMIC DNA]</scope>
    <source>
        <strain evidence="24">cv. AL8/78</strain>
    </source>
</reference>
<evidence type="ECO:0000256" key="13">
    <source>
        <dbReference type="ARBA" id="ARBA00022840"/>
    </source>
</evidence>
<dbReference type="PROSITE" id="PS51257">
    <property type="entry name" value="PROKAR_LIPOPROTEIN"/>
    <property type="match status" value="1"/>
</dbReference>
<dbReference type="KEGG" id="ats:109762417"/>
<comment type="subcellular location">
    <subcellularLocation>
        <location evidence="1">Cell membrane</location>
        <topology evidence="1">Single-pass type I membrane protein</topology>
    </subcellularLocation>
</comment>
<dbReference type="GO" id="GO:0030246">
    <property type="term" value="F:carbohydrate binding"/>
    <property type="evidence" value="ECO:0007669"/>
    <property type="project" value="UniProtKB-KW"/>
</dbReference>
<evidence type="ECO:0000256" key="15">
    <source>
        <dbReference type="ARBA" id="ARBA00023136"/>
    </source>
</evidence>
<dbReference type="InterPro" id="IPR050528">
    <property type="entry name" value="L-type_Lectin-RKs"/>
</dbReference>
<dbReference type="SUPFAM" id="SSF56112">
    <property type="entry name" value="Protein kinase-like (PK-like)"/>
    <property type="match status" value="1"/>
</dbReference>
<keyword evidence="10" id="KW-0430">Lectin</keyword>
<evidence type="ECO:0000256" key="19">
    <source>
        <dbReference type="ARBA" id="ARBA00048977"/>
    </source>
</evidence>
<sequence length="715" mass="78620">MASRIRCQLATNLKPNLSTVGGLPSTFSCISSADFAADKPEMKGVSFLLHVLLFLSLGLAPLCSRGVEDQFVYSGFTGTNLTLDGAAMVTADGLLKVTNGTVNLYGHAFHPTPLRFCKSPNGRVRSFSVSFVFGISSVYRETSVDGMAFFISSRNHFSNVLANQFLGLLNDKNNGNSSNHIFAVEIDTFQNTELKDINDNHVGIDINSVRSVQSRPAGFYDDMGIFSNLSLNSGEAMQVWVDYDEGATQISVTIAPLRVVVKPAKPLVSATYDLSQVLVDPAYVGFSSSTGPISTQYIVLGWSLSMDGPAPVIDTAKLPKLPQLVLKNTQSRVLKIVLPIATAALVLALGTAILLIIRRRLRYAELREDWEAEFGPHRFSYKDMFLATEGFKNKHLLGTGGFGKVYKGVLPTSKLDVAVKKLSHELKQGMKEFVSEVVSIGRLRHRNLVQLLGYCRRNHELLLVYDYMPNGSLDRYLYCDEEGKRPTLGWDQRFAIIKGVACGLLYLHEKWEKVVVHRDIKASNVLLDSEMNARLGDFGLARLYDHGTNPQTTHVVGTVGYLAPELTQTGKASPPTDVFAFGAFLLEVVCAQRPIKQDAQGNRLMLVNWVLQHWHNGSLMETADKRLQGDCGTVKDEVCLVLKVGLLCLHPFPASRPSMRRVLQYLDNDVPLPELAPTHLGFSMPPWMQGKAGSMPYLQLESTSIGTISGLSGGR</sequence>
<dbReference type="InterPro" id="IPR013320">
    <property type="entry name" value="ConA-like_dom_sf"/>
</dbReference>
<keyword evidence="15 21" id="KW-0472">Membrane</keyword>
<dbReference type="Gramene" id="AET5Gv21031000.1">
    <property type="protein sequence ID" value="AET5Gv21031000.1"/>
    <property type="gene ID" value="AET5Gv21031000"/>
</dbReference>
<dbReference type="OMA" id="YDGMAFL"/>
<dbReference type="SUPFAM" id="SSF49899">
    <property type="entry name" value="Concanavalin A-like lectins/glucanases"/>
    <property type="match status" value="1"/>
</dbReference>
<reference evidence="23" key="3">
    <citation type="journal article" date="2017" name="Nature">
        <title>Genome sequence of the progenitor of the wheat D genome Aegilops tauschii.</title>
        <authorList>
            <person name="Luo M.C."/>
            <person name="Gu Y.Q."/>
            <person name="Puiu D."/>
            <person name="Wang H."/>
            <person name="Twardziok S.O."/>
            <person name="Deal K.R."/>
            <person name="Huo N."/>
            <person name="Zhu T."/>
            <person name="Wang L."/>
            <person name="Wang Y."/>
            <person name="McGuire P.E."/>
            <person name="Liu S."/>
            <person name="Long H."/>
            <person name="Ramasamy R.K."/>
            <person name="Rodriguez J.C."/>
            <person name="Van S.L."/>
            <person name="Yuan L."/>
            <person name="Wang Z."/>
            <person name="Xia Z."/>
            <person name="Xiao L."/>
            <person name="Anderson O.D."/>
            <person name="Ouyang S."/>
            <person name="Liang Y."/>
            <person name="Zimin A.V."/>
            <person name="Pertea G."/>
            <person name="Qi P."/>
            <person name="Bennetzen J.L."/>
            <person name="Dai X."/>
            <person name="Dawson M.W."/>
            <person name="Muller H.G."/>
            <person name="Kugler K."/>
            <person name="Rivarola-Duarte L."/>
            <person name="Spannagl M."/>
            <person name="Mayer K.F.X."/>
            <person name="Lu F.H."/>
            <person name="Bevan M.W."/>
            <person name="Leroy P."/>
            <person name="Li P."/>
            <person name="You F.M."/>
            <person name="Sun Q."/>
            <person name="Liu Z."/>
            <person name="Lyons E."/>
            <person name="Wicker T."/>
            <person name="Salzberg S.L."/>
            <person name="Devos K.M."/>
            <person name="Dvorak J."/>
        </authorList>
    </citation>
    <scope>NUCLEOTIDE SEQUENCE [LARGE SCALE GENOMIC DNA]</scope>
    <source>
        <strain evidence="23">cv. AL8/78</strain>
    </source>
</reference>
<evidence type="ECO:0000256" key="6">
    <source>
        <dbReference type="ARBA" id="ARBA00022527"/>
    </source>
</evidence>
<evidence type="ECO:0000256" key="16">
    <source>
        <dbReference type="ARBA" id="ARBA00023170"/>
    </source>
</evidence>
<feature type="domain" description="Protein kinase" evidence="22">
    <location>
        <begin position="391"/>
        <end position="675"/>
    </location>
</feature>
<dbReference type="InterPro" id="IPR008271">
    <property type="entry name" value="Ser/Thr_kinase_AS"/>
</dbReference>
<dbReference type="AlphaFoldDB" id="A0A453M3V6"/>
<comment type="catalytic activity">
    <reaction evidence="18">
        <text>L-threonyl-[protein] + ATP = O-phospho-L-threonyl-[protein] + ADP + H(+)</text>
        <dbReference type="Rhea" id="RHEA:46608"/>
        <dbReference type="Rhea" id="RHEA-COMP:11060"/>
        <dbReference type="Rhea" id="RHEA-COMP:11605"/>
        <dbReference type="ChEBI" id="CHEBI:15378"/>
        <dbReference type="ChEBI" id="CHEBI:30013"/>
        <dbReference type="ChEBI" id="CHEBI:30616"/>
        <dbReference type="ChEBI" id="CHEBI:61977"/>
        <dbReference type="ChEBI" id="CHEBI:456216"/>
        <dbReference type="EC" id="2.7.11.1"/>
    </reaction>
    <physiologicalReaction direction="left-to-right" evidence="18">
        <dbReference type="Rhea" id="RHEA:46609"/>
    </physiologicalReaction>
</comment>
<dbReference type="SMART" id="SM00220">
    <property type="entry name" value="S_TKc"/>
    <property type="match status" value="1"/>
</dbReference>
<keyword evidence="17" id="KW-0325">Glycoprotein</keyword>
<evidence type="ECO:0000256" key="18">
    <source>
        <dbReference type="ARBA" id="ARBA00048659"/>
    </source>
</evidence>
<evidence type="ECO:0000256" key="4">
    <source>
        <dbReference type="ARBA" id="ARBA00012513"/>
    </source>
</evidence>
<evidence type="ECO:0000256" key="3">
    <source>
        <dbReference type="ARBA" id="ARBA00010217"/>
    </source>
</evidence>
<keyword evidence="24" id="KW-1185">Reference proteome</keyword>
<evidence type="ECO:0000313" key="23">
    <source>
        <dbReference type="EnsemblPlants" id="AET5Gv21031000.1"/>
    </source>
</evidence>
<reference evidence="24" key="1">
    <citation type="journal article" date="2014" name="Science">
        <title>Ancient hybridizations among the ancestral genomes of bread wheat.</title>
        <authorList>
            <consortium name="International Wheat Genome Sequencing Consortium,"/>
            <person name="Marcussen T."/>
            <person name="Sandve S.R."/>
            <person name="Heier L."/>
            <person name="Spannagl M."/>
            <person name="Pfeifer M."/>
            <person name="Jakobsen K.S."/>
            <person name="Wulff B.B."/>
            <person name="Steuernagel B."/>
            <person name="Mayer K.F."/>
            <person name="Olsen O.A."/>
        </authorList>
    </citation>
    <scope>NUCLEOTIDE SEQUENCE [LARGE SCALE GENOMIC DNA]</scope>
    <source>
        <strain evidence="24">cv. AL8/78</strain>
    </source>
</reference>
<dbReference type="Proteomes" id="UP000015105">
    <property type="component" value="Chromosome 5D"/>
</dbReference>
<dbReference type="FunFam" id="2.60.120.200:FF:000051">
    <property type="entry name" value="L-type lectin-domain containing receptor kinase V.9"/>
    <property type="match status" value="1"/>
</dbReference>
<dbReference type="Gene3D" id="2.60.120.200">
    <property type="match status" value="1"/>
</dbReference>
<feature type="transmembrane region" description="Helical" evidence="21">
    <location>
        <begin position="336"/>
        <end position="357"/>
    </location>
</feature>
<keyword evidence="13 20" id="KW-0067">ATP-binding</keyword>
<accession>A0A453M3V6</accession>
<dbReference type="CDD" id="cd06899">
    <property type="entry name" value="lectin_legume_LecRK_Arcelin_ConA"/>
    <property type="match status" value="1"/>
</dbReference>
<evidence type="ECO:0000256" key="5">
    <source>
        <dbReference type="ARBA" id="ARBA00022475"/>
    </source>
</evidence>
<dbReference type="EnsemblPlants" id="AET5Gv21031000.1">
    <property type="protein sequence ID" value="AET5Gv21031000.1"/>
    <property type="gene ID" value="AET5Gv21031000"/>
</dbReference>
<dbReference type="GO" id="GO:0005524">
    <property type="term" value="F:ATP binding"/>
    <property type="evidence" value="ECO:0007669"/>
    <property type="project" value="UniProtKB-UniRule"/>
</dbReference>
<comment type="similarity">
    <text evidence="3">In the C-terminal section; belongs to the protein kinase superfamily. Ser/Thr protein kinase family.</text>
</comment>
<dbReference type="RefSeq" id="XP_020176859.1">
    <property type="nucleotide sequence ID" value="XM_020321270.4"/>
</dbReference>
<reference evidence="23" key="4">
    <citation type="submission" date="2019-03" db="UniProtKB">
        <authorList>
            <consortium name="EnsemblPlants"/>
        </authorList>
    </citation>
    <scope>IDENTIFICATION</scope>
</reference>
<dbReference type="GeneID" id="109762417"/>
<keyword evidence="9" id="KW-0732">Signal</keyword>
<keyword evidence="7" id="KW-0808">Transferase</keyword>
<dbReference type="FunFam" id="1.10.510.10:FF:000517">
    <property type="entry name" value="Putative receptor kinase Lecrk"/>
    <property type="match status" value="1"/>
</dbReference>
<dbReference type="Gene3D" id="1.10.510.10">
    <property type="entry name" value="Transferase(Phosphotransferase) domain 1"/>
    <property type="match status" value="1"/>
</dbReference>
<dbReference type="PROSITE" id="PS50011">
    <property type="entry name" value="PROTEIN_KINASE_DOM"/>
    <property type="match status" value="1"/>
</dbReference>
<evidence type="ECO:0000256" key="11">
    <source>
        <dbReference type="ARBA" id="ARBA00022741"/>
    </source>
</evidence>
<evidence type="ECO:0000256" key="12">
    <source>
        <dbReference type="ARBA" id="ARBA00022777"/>
    </source>
</evidence>
<dbReference type="Gene3D" id="3.30.200.20">
    <property type="entry name" value="Phosphorylase Kinase, domain 1"/>
    <property type="match status" value="1"/>
</dbReference>
<evidence type="ECO:0000256" key="7">
    <source>
        <dbReference type="ARBA" id="ARBA00022679"/>
    </source>
</evidence>
<dbReference type="InterPro" id="IPR011009">
    <property type="entry name" value="Kinase-like_dom_sf"/>
</dbReference>
<evidence type="ECO:0000256" key="2">
    <source>
        <dbReference type="ARBA" id="ARBA00008536"/>
    </source>
</evidence>
<keyword evidence="6" id="KW-0723">Serine/threonine-protein kinase</keyword>
<dbReference type="InterPro" id="IPR001220">
    <property type="entry name" value="Legume_lectin_dom"/>
</dbReference>
<protein>
    <recommendedName>
        <fullName evidence="4">non-specific serine/threonine protein kinase</fullName>
        <ecNumber evidence="4">2.7.11.1</ecNumber>
    </recommendedName>
</protein>
<evidence type="ECO:0000256" key="14">
    <source>
        <dbReference type="ARBA" id="ARBA00022989"/>
    </source>
</evidence>
<comment type="similarity">
    <text evidence="2">In the N-terminal section; belongs to the leguminous lectin family.</text>
</comment>
<comment type="catalytic activity">
    <reaction evidence="19">
        <text>L-seryl-[protein] + ATP = O-phospho-L-seryl-[protein] + ADP + H(+)</text>
        <dbReference type="Rhea" id="RHEA:17989"/>
        <dbReference type="Rhea" id="RHEA-COMP:9863"/>
        <dbReference type="Rhea" id="RHEA-COMP:11604"/>
        <dbReference type="ChEBI" id="CHEBI:15378"/>
        <dbReference type="ChEBI" id="CHEBI:29999"/>
        <dbReference type="ChEBI" id="CHEBI:30616"/>
        <dbReference type="ChEBI" id="CHEBI:83421"/>
        <dbReference type="ChEBI" id="CHEBI:456216"/>
        <dbReference type="EC" id="2.7.11.1"/>
    </reaction>
    <physiologicalReaction direction="left-to-right" evidence="19">
        <dbReference type="Rhea" id="RHEA:17990"/>
    </physiologicalReaction>
</comment>
<dbReference type="GO" id="GO:1901001">
    <property type="term" value="P:negative regulation of response to salt stress"/>
    <property type="evidence" value="ECO:0007669"/>
    <property type="project" value="UniProtKB-ARBA"/>
</dbReference>
<dbReference type="STRING" id="200361.A0A453M3V6"/>
<reference evidence="23" key="5">
    <citation type="journal article" date="2021" name="G3 (Bethesda)">
        <title>Aegilops tauschii genome assembly Aet v5.0 features greater sequence contiguity and improved annotation.</title>
        <authorList>
            <person name="Wang L."/>
            <person name="Zhu T."/>
            <person name="Rodriguez J.C."/>
            <person name="Deal K.R."/>
            <person name="Dubcovsky J."/>
            <person name="McGuire P.E."/>
            <person name="Lux T."/>
            <person name="Spannagl M."/>
            <person name="Mayer K.F.X."/>
            <person name="Baldrich P."/>
            <person name="Meyers B.C."/>
            <person name="Huo N."/>
            <person name="Gu Y.Q."/>
            <person name="Zhou H."/>
            <person name="Devos K.M."/>
            <person name="Bennetzen J.L."/>
            <person name="Unver T."/>
            <person name="Budak H."/>
            <person name="Gulick P.J."/>
            <person name="Galiba G."/>
            <person name="Kalapos B."/>
            <person name="Nelson D.R."/>
            <person name="Li P."/>
            <person name="You F.M."/>
            <person name="Luo M.C."/>
            <person name="Dvorak J."/>
        </authorList>
    </citation>
    <scope>NUCLEOTIDE SEQUENCE [LARGE SCALE GENOMIC DNA]</scope>
    <source>
        <strain evidence="23">cv. AL8/78</strain>
    </source>
</reference>
<evidence type="ECO:0000256" key="9">
    <source>
        <dbReference type="ARBA" id="ARBA00022729"/>
    </source>
</evidence>
<proteinExistence type="inferred from homology"/>
<evidence type="ECO:0000256" key="10">
    <source>
        <dbReference type="ARBA" id="ARBA00022734"/>
    </source>
</evidence>
<dbReference type="Pfam" id="PF00069">
    <property type="entry name" value="Pkinase"/>
    <property type="match status" value="1"/>
</dbReference>
<keyword evidence="8 21" id="KW-0812">Transmembrane</keyword>
<evidence type="ECO:0000259" key="22">
    <source>
        <dbReference type="PROSITE" id="PS50011"/>
    </source>
</evidence>
<organism evidence="23 24">
    <name type="scientific">Aegilops tauschii subsp. strangulata</name>
    <name type="common">Goatgrass</name>
    <dbReference type="NCBI Taxonomy" id="200361"/>
    <lineage>
        <taxon>Eukaryota</taxon>
        <taxon>Viridiplantae</taxon>
        <taxon>Streptophyta</taxon>
        <taxon>Embryophyta</taxon>
        <taxon>Tracheophyta</taxon>
        <taxon>Spermatophyta</taxon>
        <taxon>Magnoliopsida</taxon>
        <taxon>Liliopsida</taxon>
        <taxon>Poales</taxon>
        <taxon>Poaceae</taxon>
        <taxon>BOP clade</taxon>
        <taxon>Pooideae</taxon>
        <taxon>Triticodae</taxon>
        <taxon>Triticeae</taxon>
        <taxon>Triticinae</taxon>
        <taxon>Aegilops</taxon>
    </lineage>
</organism>
<dbReference type="InterPro" id="IPR000719">
    <property type="entry name" value="Prot_kinase_dom"/>
</dbReference>
<evidence type="ECO:0000256" key="21">
    <source>
        <dbReference type="SAM" id="Phobius"/>
    </source>
</evidence>
<evidence type="ECO:0000256" key="8">
    <source>
        <dbReference type="ARBA" id="ARBA00022692"/>
    </source>
</evidence>
<dbReference type="FunFam" id="3.30.200.20:FF:000112">
    <property type="entry name" value="Lectin-domain containing receptor kinase A4.3"/>
    <property type="match status" value="1"/>
</dbReference>
<dbReference type="GO" id="GO:0005886">
    <property type="term" value="C:plasma membrane"/>
    <property type="evidence" value="ECO:0007669"/>
    <property type="project" value="UniProtKB-SubCell"/>
</dbReference>
<dbReference type="Pfam" id="PF00139">
    <property type="entry name" value="Lectin_legB"/>
    <property type="match status" value="1"/>
</dbReference>
<feature type="binding site" evidence="20">
    <location>
        <position position="421"/>
    </location>
    <ligand>
        <name>ATP</name>
        <dbReference type="ChEBI" id="CHEBI:30616"/>
    </ligand>
</feature>
<evidence type="ECO:0000256" key="20">
    <source>
        <dbReference type="PROSITE-ProRule" id="PRU10141"/>
    </source>
</evidence>
<dbReference type="InterPro" id="IPR017441">
    <property type="entry name" value="Protein_kinase_ATP_BS"/>
</dbReference>
<dbReference type="OrthoDB" id="310217at2759"/>
<dbReference type="CDD" id="cd14066">
    <property type="entry name" value="STKc_IRAK"/>
    <property type="match status" value="1"/>
</dbReference>
<keyword evidence="5" id="KW-1003">Cell membrane</keyword>
<dbReference type="EC" id="2.7.11.1" evidence="4"/>
<dbReference type="PANTHER" id="PTHR27007">
    <property type="match status" value="1"/>
</dbReference>